<accession>A0A1I1GM39</accession>
<dbReference type="SUPFAM" id="SSF55136">
    <property type="entry name" value="Probable bacterial effector-binding domain"/>
    <property type="match status" value="1"/>
</dbReference>
<evidence type="ECO:0000313" key="1">
    <source>
        <dbReference type="EMBL" id="SFC12515.1"/>
    </source>
</evidence>
<dbReference type="Proteomes" id="UP000199438">
    <property type="component" value="Unassembled WGS sequence"/>
</dbReference>
<evidence type="ECO:0008006" key="3">
    <source>
        <dbReference type="Google" id="ProtNLM"/>
    </source>
</evidence>
<reference evidence="2" key="1">
    <citation type="submission" date="2016-10" db="EMBL/GenBank/DDBJ databases">
        <authorList>
            <person name="Varghese N."/>
            <person name="Submissions S."/>
        </authorList>
    </citation>
    <scope>NUCLEOTIDE SEQUENCE [LARGE SCALE GENOMIC DNA]</scope>
    <source>
        <strain evidence="2">DSM 24499</strain>
    </source>
</reference>
<dbReference type="RefSeq" id="WP_092541331.1">
    <property type="nucleotide sequence ID" value="NZ_FOKV01000002.1"/>
</dbReference>
<organism evidence="1 2">
    <name type="scientific">Zunongwangia mangrovi</name>
    <dbReference type="NCBI Taxonomy" id="1334022"/>
    <lineage>
        <taxon>Bacteria</taxon>
        <taxon>Pseudomonadati</taxon>
        <taxon>Bacteroidota</taxon>
        <taxon>Flavobacteriia</taxon>
        <taxon>Flavobacteriales</taxon>
        <taxon>Flavobacteriaceae</taxon>
        <taxon>Zunongwangia</taxon>
    </lineage>
</organism>
<dbReference type="OrthoDB" id="1421367at2"/>
<keyword evidence="2" id="KW-1185">Reference proteome</keyword>
<dbReference type="AlphaFoldDB" id="A0A1I1GM39"/>
<gene>
    <name evidence="1" type="ORF">SAMN04487907_102330</name>
</gene>
<dbReference type="EMBL" id="FOKV01000002">
    <property type="protein sequence ID" value="SFC12515.1"/>
    <property type="molecule type" value="Genomic_DNA"/>
</dbReference>
<evidence type="ECO:0000313" key="2">
    <source>
        <dbReference type="Proteomes" id="UP000199438"/>
    </source>
</evidence>
<dbReference type="STRING" id="1334022.SAMN04487907_102330"/>
<protein>
    <recommendedName>
        <fullName evidence="3">Effector-binding domain-containing protein</fullName>
    </recommendedName>
</protein>
<sequence>MKKLLLGLLIVGLVGISIWYLAVKPYDYSIAFTTNTPSGIIYEKIQYWKYDHFNDAEILDQELNKSVTHELDFSDKSLVIDWNISPINDSVNQVKAVVNHPENLISNRISLLTGESEEQDSLKAELEILRKSLEDDKGNYNIEILGETKAPKTDCACMSLKGQLQQKAMLMMTNIGYLSDYVLEHDLEMPAKPRVLVKSWDKETNEIKFDFCFPIIKKEGLPETEKIKLKTLPSFSAMHVVFNGNYLFTHYGWYKLQDYAKRHDLNLSEQVLEVFNNNPEMGGNSIDWKTDIYTLVR</sequence>
<dbReference type="Gene3D" id="3.20.80.10">
    <property type="entry name" value="Regulatory factor, effector binding domain"/>
    <property type="match status" value="1"/>
</dbReference>
<name>A0A1I1GM39_9FLAO</name>
<proteinExistence type="predicted"/>
<dbReference type="InterPro" id="IPR011256">
    <property type="entry name" value="Reg_factor_effector_dom_sf"/>
</dbReference>